<dbReference type="Pfam" id="PF14322">
    <property type="entry name" value="SusD-like_3"/>
    <property type="match status" value="1"/>
</dbReference>
<evidence type="ECO:0000259" key="5">
    <source>
        <dbReference type="Pfam" id="PF07980"/>
    </source>
</evidence>
<dbReference type="CDD" id="cd08977">
    <property type="entry name" value="SusD"/>
    <property type="match status" value="1"/>
</dbReference>
<feature type="domain" description="RagB/SusD" evidence="5">
    <location>
        <begin position="361"/>
        <end position="496"/>
    </location>
</feature>
<evidence type="ECO:0000256" key="3">
    <source>
        <dbReference type="ARBA" id="ARBA00023136"/>
    </source>
</evidence>
<evidence type="ECO:0000256" key="2">
    <source>
        <dbReference type="ARBA" id="ARBA00022729"/>
    </source>
</evidence>
<keyword evidence="4" id="KW-0998">Cell outer membrane</keyword>
<evidence type="ECO:0000313" key="7">
    <source>
        <dbReference type="EMBL" id="KAA6350979.1"/>
    </source>
</evidence>
<dbReference type="InterPro" id="IPR011990">
    <property type="entry name" value="TPR-like_helical_dom_sf"/>
</dbReference>
<evidence type="ECO:0000256" key="4">
    <source>
        <dbReference type="ARBA" id="ARBA00023237"/>
    </source>
</evidence>
<dbReference type="InterPro" id="IPR012944">
    <property type="entry name" value="SusD_RagB_dom"/>
</dbReference>
<dbReference type="SUPFAM" id="SSF48452">
    <property type="entry name" value="TPR-like"/>
    <property type="match status" value="1"/>
</dbReference>
<dbReference type="AlphaFoldDB" id="A0A5J4SXN5"/>
<dbReference type="EMBL" id="SNRY01000020">
    <property type="protein sequence ID" value="KAA6350979.1"/>
    <property type="molecule type" value="Genomic_DNA"/>
</dbReference>
<evidence type="ECO:0000256" key="1">
    <source>
        <dbReference type="ARBA" id="ARBA00004442"/>
    </source>
</evidence>
<dbReference type="Pfam" id="PF07980">
    <property type="entry name" value="SusD_RagB"/>
    <property type="match status" value="1"/>
</dbReference>
<comment type="caution">
    <text evidence="7">The sequence shown here is derived from an EMBL/GenBank/DDBJ whole genome shotgun (WGS) entry which is preliminary data.</text>
</comment>
<organism evidence="7">
    <name type="scientific">termite gut metagenome</name>
    <dbReference type="NCBI Taxonomy" id="433724"/>
    <lineage>
        <taxon>unclassified sequences</taxon>
        <taxon>metagenomes</taxon>
        <taxon>organismal metagenomes</taxon>
    </lineage>
</organism>
<keyword evidence="3" id="KW-0472">Membrane</keyword>
<accession>A0A5J4SXN5</accession>
<protein>
    <submittedName>
        <fullName evidence="7">RagB/SusD family nutrient uptake outer membrane protein</fullName>
    </submittedName>
</protein>
<dbReference type="Gene3D" id="1.25.40.390">
    <property type="match status" value="1"/>
</dbReference>
<reference evidence="7" key="1">
    <citation type="submission" date="2019-03" db="EMBL/GenBank/DDBJ databases">
        <title>Single cell metagenomics reveals metabolic interactions within the superorganism composed of flagellate Streblomastix strix and complex community of Bacteroidetes bacteria on its surface.</title>
        <authorList>
            <person name="Treitli S.C."/>
            <person name="Kolisko M."/>
            <person name="Husnik F."/>
            <person name="Keeling P."/>
            <person name="Hampl V."/>
        </authorList>
    </citation>
    <scope>NUCLEOTIDE SEQUENCE</scope>
    <source>
        <strain evidence="7">STM</strain>
    </source>
</reference>
<name>A0A5J4SXN5_9ZZZZ</name>
<gene>
    <name evidence="7" type="ORF">EZS27_001676</name>
</gene>
<dbReference type="GO" id="GO:0009279">
    <property type="term" value="C:cell outer membrane"/>
    <property type="evidence" value="ECO:0007669"/>
    <property type="project" value="UniProtKB-SubCell"/>
</dbReference>
<feature type="domain" description="SusD-like N-terminal" evidence="6">
    <location>
        <begin position="23"/>
        <end position="221"/>
    </location>
</feature>
<keyword evidence="2" id="KW-0732">Signal</keyword>
<comment type="subcellular location">
    <subcellularLocation>
        <location evidence="1">Cell outer membrane</location>
    </subcellularLocation>
</comment>
<proteinExistence type="predicted"/>
<evidence type="ECO:0000259" key="6">
    <source>
        <dbReference type="Pfam" id="PF14322"/>
    </source>
</evidence>
<sequence>MKKIIIYTLAVVAALFNNGCTSFLDEQPTDRLVINNFYSSQKDAEAAVSATYQQLNTLYNRLMYNLAELPTDVMKNGLGMPNAFLQDMEFMRYNSENTFIRDMWSNSYAGIMKANAAINNIPKITMNAAIQERLIAEAQFLRALYYFNLVRFFGDVPLVTQLESINDAMGPRISKDQIYTQIIQDLSAAESILPLRSEYGANDEGRATKGAAKILLGKVYLTKGDYSAAKDKLAEVVENESTYGYGLHENYGDNWRTETEAGKEAVFYIEYKKPPMPNNGEMSMAGPKYSVPGGNIGVNGSNEADIPTKELWDSFDEKDKRRDVNLRYEFYSLIEYQNVRSSIPLFGKYWIDNLAVAGQCDINMHIIRYADALLMYAEALNEVEESAKAHNVLNRVRERAFGDNSGNYSGLSKEGFKDKILDERRLEFPIEGHRWFDLVRTGTFIQRMKEHSAYEASVAENNKTDIAKNIKDYMILMPIPQREIDLNPELIQNTGWY</sequence>
<dbReference type="InterPro" id="IPR033985">
    <property type="entry name" value="SusD-like_N"/>
</dbReference>